<evidence type="ECO:0000313" key="4">
    <source>
        <dbReference type="Proteomes" id="UP000783863"/>
    </source>
</evidence>
<organism evidence="3 4">
    <name type="scientific">Haloarcula salinisoli</name>
    <dbReference type="NCBI Taxonomy" id="2487746"/>
    <lineage>
        <taxon>Archaea</taxon>
        <taxon>Methanobacteriati</taxon>
        <taxon>Methanobacteriota</taxon>
        <taxon>Stenosarchaea group</taxon>
        <taxon>Halobacteria</taxon>
        <taxon>Halobacteriales</taxon>
        <taxon>Haloarculaceae</taxon>
        <taxon>Haloarcula</taxon>
    </lineage>
</organism>
<dbReference type="Proteomes" id="UP000783863">
    <property type="component" value="Unassembled WGS sequence"/>
</dbReference>
<dbReference type="InterPro" id="IPR037455">
    <property type="entry name" value="LucA/IucC-like"/>
</dbReference>
<dbReference type="AlphaFoldDB" id="A0A8J8C8G3"/>
<reference evidence="3" key="1">
    <citation type="submission" date="2021-06" db="EMBL/GenBank/DDBJ databases">
        <title>Halomicroarcula sp. F24A a new haloarchaeum isolated from saline soil.</title>
        <authorList>
            <person name="Duran-Viseras A."/>
            <person name="Sanchez-Porro C."/>
            <person name="Ventosa A."/>
        </authorList>
    </citation>
    <scope>NUCLEOTIDE SEQUENCE</scope>
    <source>
        <strain evidence="3">F24A</strain>
    </source>
</reference>
<dbReference type="GO" id="GO:0016881">
    <property type="term" value="F:acid-amino acid ligase activity"/>
    <property type="evidence" value="ECO:0007669"/>
    <property type="project" value="UniProtKB-ARBA"/>
</dbReference>
<evidence type="ECO:0000259" key="1">
    <source>
        <dbReference type="Pfam" id="PF04183"/>
    </source>
</evidence>
<dbReference type="Pfam" id="PF06276">
    <property type="entry name" value="FhuF"/>
    <property type="match status" value="1"/>
</dbReference>
<proteinExistence type="predicted"/>
<comment type="caution">
    <text evidence="3">The sequence shown here is derived from an EMBL/GenBank/DDBJ whole genome shotgun (WGS) entry which is preliminary data.</text>
</comment>
<dbReference type="PANTHER" id="PTHR34384:SF5">
    <property type="entry name" value="L-2,3-DIAMINOPROPANOATE--CITRATE LIGASE"/>
    <property type="match status" value="1"/>
</dbReference>
<dbReference type="PANTHER" id="PTHR34384">
    <property type="entry name" value="L-2,3-DIAMINOPROPANOATE--CITRATE LIGASE"/>
    <property type="match status" value="1"/>
</dbReference>
<keyword evidence="4" id="KW-1185">Reference proteome</keyword>
<sequence length="596" mass="65753">MSLHADRQPPSVDPAARADDATVHAFLNCYLRETGDYTVTDAPVAGVDPGPDGLLRTTLPAQDIELLAPLTYRSPTERHLFETPLRYRLPDGSTYPADAATLSTLVVRDLSLSRDGTGVPDALLERVLRSKQTTEQFVAARADAPDGAWLPFGDAEQALVFGHHRHPTPKSRQGITERDRPRYAPELGGSFPLAYFAADPDLVTTGSALSRPAPAMVEDCLRADDAVDDDLLAEFGDDVLLPVHPWQADYLRDQPHVQHLLGDGLSYLGELGGEYRPTTSVRTLYREDAPFMVKSSLAVTITNSVRTNKRAELERGVAVAELLDTDFGDELAAAFPDFDVVRDPAYLALDAGEGPESGLETTLRTNPFRGDLAERSTPVVALCQDPIDGRSRLERVVSDIATMEGRDAAAVSIDWFRQYLELSVRPALWLYLVQGVGVEAHQQNSVLTLDEEGYPSEFRYRDNQGFYFPESMYPEVESYLPGVGERADTICDDAVADERLRYYVVLNNALDVVNAFGSAGLVDERDLLAVLRGELERARDRYDRPSSSLLDPLLESPTVPCKANLLTRFRGLDELENDIENQSVYTDITNPIVTEL</sequence>
<dbReference type="RefSeq" id="WP_220588609.1">
    <property type="nucleotide sequence ID" value="NZ_RKLQ01000002.1"/>
</dbReference>
<dbReference type="InterPro" id="IPR007310">
    <property type="entry name" value="Aerobactin_biosyn_IucA/IucC_N"/>
</dbReference>
<dbReference type="GO" id="GO:0019290">
    <property type="term" value="P:siderophore biosynthetic process"/>
    <property type="evidence" value="ECO:0007669"/>
    <property type="project" value="InterPro"/>
</dbReference>
<name>A0A8J8C8G3_9EURY</name>
<evidence type="ECO:0000313" key="3">
    <source>
        <dbReference type="EMBL" id="MBX0304391.1"/>
    </source>
</evidence>
<protein>
    <submittedName>
        <fullName evidence="3">IucA/IucC family siderophore biosynthesis protein</fullName>
    </submittedName>
</protein>
<dbReference type="Gene3D" id="1.10.510.40">
    <property type="match status" value="1"/>
</dbReference>
<gene>
    <name evidence="3" type="ORF">EGD98_11995</name>
</gene>
<evidence type="ECO:0000259" key="2">
    <source>
        <dbReference type="Pfam" id="PF06276"/>
    </source>
</evidence>
<accession>A0A8J8C8G3</accession>
<dbReference type="InterPro" id="IPR022770">
    <property type="entry name" value="IucA/IucC-like_C"/>
</dbReference>
<dbReference type="EMBL" id="RKLQ01000002">
    <property type="protein sequence ID" value="MBX0304391.1"/>
    <property type="molecule type" value="Genomic_DNA"/>
</dbReference>
<feature type="domain" description="Aerobactin siderophore biosynthesis IucA/IucC N-terminal" evidence="1">
    <location>
        <begin position="152"/>
        <end position="384"/>
    </location>
</feature>
<feature type="domain" description="Aerobactin siderophore biosynthesis IucA/IucC-like C-terminal" evidence="2">
    <location>
        <begin position="414"/>
        <end position="576"/>
    </location>
</feature>
<dbReference type="Pfam" id="PF04183">
    <property type="entry name" value="IucA_IucC"/>
    <property type="match status" value="1"/>
</dbReference>